<evidence type="ECO:0000313" key="2">
    <source>
        <dbReference type="Proteomes" id="UP000307362"/>
    </source>
</evidence>
<feature type="non-terminal residue" evidence="1">
    <location>
        <position position="1"/>
    </location>
</feature>
<organism evidence="1 2">
    <name type="scientific">Pseudoalteromonas phenolica</name>
    <dbReference type="NCBI Taxonomy" id="161398"/>
    <lineage>
        <taxon>Bacteria</taxon>
        <taxon>Pseudomonadati</taxon>
        <taxon>Pseudomonadota</taxon>
        <taxon>Gammaproteobacteria</taxon>
        <taxon>Alteromonadales</taxon>
        <taxon>Pseudoalteromonadaceae</taxon>
        <taxon>Pseudoalteromonas</taxon>
    </lineage>
</organism>
<reference evidence="2" key="2">
    <citation type="submission" date="2019-06" db="EMBL/GenBank/DDBJ databases">
        <title>Co-occurence of chitin degradation, pigmentation and bioactivity in marine Pseudoalteromonas.</title>
        <authorList>
            <person name="Sonnenschein E.C."/>
            <person name="Bech P.K."/>
        </authorList>
    </citation>
    <scope>NUCLEOTIDE SEQUENCE [LARGE SCALE GENOMIC DNA]</scope>
    <source>
        <strain evidence="2">S1189</strain>
    </source>
</reference>
<sequence length="80" mass="9510">DDSFSAILASECVWVSYWVELNSAAERNNYMDFLISYSMEQREYGRFLREPLHQLFNVKEQLIERKIIKDDGNVAVWLAF</sequence>
<dbReference type="EMBL" id="PNCM01000142">
    <property type="protein sequence ID" value="TMP77115.1"/>
    <property type="molecule type" value="Genomic_DNA"/>
</dbReference>
<accession>A0A5S3YM52</accession>
<gene>
    <name evidence="1" type="ORF">CWB73_20745</name>
</gene>
<reference evidence="1 2" key="1">
    <citation type="submission" date="2017-12" db="EMBL/GenBank/DDBJ databases">
        <authorList>
            <person name="Paulsen S."/>
            <person name="Gram L.K."/>
        </authorList>
    </citation>
    <scope>NUCLEOTIDE SEQUENCE [LARGE SCALE GENOMIC DNA]</scope>
    <source>
        <strain evidence="1 2">S1189</strain>
    </source>
</reference>
<protein>
    <submittedName>
        <fullName evidence="1">Uncharacterized protein</fullName>
    </submittedName>
</protein>
<proteinExistence type="predicted"/>
<evidence type="ECO:0000313" key="1">
    <source>
        <dbReference type="EMBL" id="TMP77115.1"/>
    </source>
</evidence>
<dbReference type="AlphaFoldDB" id="A0A5S3YM52"/>
<dbReference type="Proteomes" id="UP000307362">
    <property type="component" value="Unassembled WGS sequence"/>
</dbReference>
<comment type="caution">
    <text evidence="1">The sequence shown here is derived from an EMBL/GenBank/DDBJ whole genome shotgun (WGS) entry which is preliminary data.</text>
</comment>
<name>A0A5S3YM52_9GAMM</name>
<feature type="non-terminal residue" evidence="1">
    <location>
        <position position="80"/>
    </location>
</feature>